<evidence type="ECO:0000313" key="1">
    <source>
        <dbReference type="EMBL" id="SNB71560.1"/>
    </source>
</evidence>
<protein>
    <submittedName>
        <fullName evidence="1">Amino acid/amide ABC transporter substrate-binding protein, HAAT family</fullName>
    </submittedName>
</protein>
<dbReference type="InterPro" id="IPR039570">
    <property type="entry name" value="AmiC_PBP1"/>
</dbReference>
<dbReference type="OrthoDB" id="9802022at2"/>
<gene>
    <name evidence="1" type="ORF">SAMN07250955_108140</name>
</gene>
<reference evidence="1 2" key="1">
    <citation type="submission" date="2017-06" db="EMBL/GenBank/DDBJ databases">
        <authorList>
            <person name="Kim H.J."/>
            <person name="Triplett B.A."/>
        </authorList>
    </citation>
    <scope>NUCLEOTIDE SEQUENCE [LARGE SCALE GENOMIC DNA]</scope>
    <source>
        <strain evidence="1 2">B29T1</strain>
    </source>
</reference>
<dbReference type="Gene3D" id="3.40.50.2300">
    <property type="match status" value="2"/>
</dbReference>
<dbReference type="GO" id="GO:0033218">
    <property type="term" value="F:amide binding"/>
    <property type="evidence" value="ECO:0007669"/>
    <property type="project" value="InterPro"/>
</dbReference>
<dbReference type="EMBL" id="FYEH01000008">
    <property type="protein sequence ID" value="SNB71560.1"/>
    <property type="molecule type" value="Genomic_DNA"/>
</dbReference>
<dbReference type="CDD" id="cd06357">
    <property type="entry name" value="PBP1_AmiC"/>
    <property type="match status" value="1"/>
</dbReference>
<dbReference type="SUPFAM" id="SSF53822">
    <property type="entry name" value="Periplasmic binding protein-like I"/>
    <property type="match status" value="1"/>
</dbReference>
<sequence length="393" mass="42571">MEKRRKIPVGLLYSTTGPYAPMGQDGLDGALLAFEEANAEAGQGAIEFVPVISNPMGDLARYPSLARRLLLERGCRQLMGTITSAARKEVIPTIEKHDGLLWYTCPHEGFETNENVIYVGACPNQHLLPLLRYILPRHEPRLFLLGSNYIWGWEINRIARTLTLAAGGKILGERYLGLGEVTPRHLLVEILRKRPAIILNNLIGTSCHAFLRAFDELRQLDPLLAADCRVVSCDLVESELAETGPAAAGCIAALSHLASLDTKPNQALARRLAVRFGPRRTPSAYVVGAYIAAWGLIRAVRSSGSDATGSVKQALHDGPQATPLGPLHISARDNYAALPCYIGEATTAGTYRRLAGGDELIVGDPYLADINLAAFAATFRPVAPRTPTLRIVS</sequence>
<keyword evidence="2" id="KW-1185">Reference proteome</keyword>
<dbReference type="PANTHER" id="PTHR47628:SF1">
    <property type="entry name" value="ALIPHATIC AMIDASE EXPRESSION-REGULATING PROTEIN"/>
    <property type="match status" value="1"/>
</dbReference>
<dbReference type="Proteomes" id="UP000197065">
    <property type="component" value="Unassembled WGS sequence"/>
</dbReference>
<dbReference type="RefSeq" id="WP_088561920.1">
    <property type="nucleotide sequence ID" value="NZ_FYEH01000008.1"/>
</dbReference>
<evidence type="ECO:0000313" key="2">
    <source>
        <dbReference type="Proteomes" id="UP000197065"/>
    </source>
</evidence>
<dbReference type="AlphaFoldDB" id="A0A212RGP0"/>
<dbReference type="InterPro" id="IPR028082">
    <property type="entry name" value="Peripla_BP_I"/>
</dbReference>
<dbReference type="PANTHER" id="PTHR47628">
    <property type="match status" value="1"/>
</dbReference>
<accession>A0A212RGP0</accession>
<name>A0A212RGP0_9PROT</name>
<proteinExistence type="predicted"/>
<organism evidence="1 2">
    <name type="scientific">Arboricoccus pini</name>
    <dbReference type="NCBI Taxonomy" id="1963835"/>
    <lineage>
        <taxon>Bacteria</taxon>
        <taxon>Pseudomonadati</taxon>
        <taxon>Pseudomonadota</taxon>
        <taxon>Alphaproteobacteria</taxon>
        <taxon>Geminicoccales</taxon>
        <taxon>Geminicoccaceae</taxon>
        <taxon>Arboricoccus</taxon>
    </lineage>
</organism>
<dbReference type="Pfam" id="PF13433">
    <property type="entry name" value="Peripla_BP_5"/>
    <property type="match status" value="1"/>
</dbReference>